<keyword evidence="4" id="KW-1185">Reference proteome</keyword>
<feature type="domain" description="DUF7514" evidence="2">
    <location>
        <begin position="34"/>
        <end position="195"/>
    </location>
</feature>
<organism evidence="3">
    <name type="scientific">Eremomyces bilateralis CBS 781.70</name>
    <dbReference type="NCBI Taxonomy" id="1392243"/>
    <lineage>
        <taxon>Eukaryota</taxon>
        <taxon>Fungi</taxon>
        <taxon>Dikarya</taxon>
        <taxon>Ascomycota</taxon>
        <taxon>Pezizomycotina</taxon>
        <taxon>Dothideomycetes</taxon>
        <taxon>Dothideomycetes incertae sedis</taxon>
        <taxon>Eremomycetales</taxon>
        <taxon>Eremomycetaceae</taxon>
        <taxon>Eremomyces</taxon>
    </lineage>
</organism>
<dbReference type="Pfam" id="PF24355">
    <property type="entry name" value="DUF7514"/>
    <property type="match status" value="1"/>
</dbReference>
<dbReference type="PANTHER" id="PTHR39611">
    <property type="entry name" value="HYDROXYPROLINE-RICH GLYCOPROTEIN DZ-HRGP-RELATED"/>
    <property type="match status" value="1"/>
</dbReference>
<feature type="non-terminal residue" evidence="3">
    <location>
        <position position="238"/>
    </location>
</feature>
<evidence type="ECO:0000313" key="3">
    <source>
        <dbReference type="EMBL" id="KAF1810738.1"/>
    </source>
</evidence>
<proteinExistence type="predicted"/>
<evidence type="ECO:0000259" key="2">
    <source>
        <dbReference type="Pfam" id="PF24355"/>
    </source>
</evidence>
<sequence>MADEPKPTSAAQNEEDGHTEPSEVETKEAVQYWGYLFKADKCGTSKLDRLLMGIAKHITTTTDPNDDCTDITPHQLATFYRSVGGNYDSLFLHKPPASIAFIYKSLGCSHSLQPSDLTDPYSPPSVPALKRHGYVTWQTIQLLLEPAEHVPFLQTAVHKFDIIDPDEGRRFPRVLPKEVLPSKPDQDMLTWFESVSERLRHDAQALSRPPWDSADDREYETDERADAARYFDHQMRRE</sequence>
<feature type="region of interest" description="Disordered" evidence="1">
    <location>
        <begin position="1"/>
        <end position="25"/>
    </location>
</feature>
<dbReference type="EMBL" id="ML975164">
    <property type="protein sequence ID" value="KAF1810738.1"/>
    <property type="molecule type" value="Genomic_DNA"/>
</dbReference>
<evidence type="ECO:0000256" key="1">
    <source>
        <dbReference type="SAM" id="MobiDB-lite"/>
    </source>
</evidence>
<feature type="compositionally biased region" description="Basic and acidic residues" evidence="1">
    <location>
        <begin position="222"/>
        <end position="238"/>
    </location>
</feature>
<accession>A0A6G1FY97</accession>
<dbReference type="AlphaFoldDB" id="A0A6G1FY97"/>
<reference evidence="5" key="3">
    <citation type="submission" date="2025-04" db="UniProtKB">
        <authorList>
            <consortium name="RefSeq"/>
        </authorList>
    </citation>
    <scope>IDENTIFICATION</scope>
    <source>
        <strain evidence="5">CBS 781.70</strain>
    </source>
</reference>
<dbReference type="InterPro" id="IPR055936">
    <property type="entry name" value="DUF7514"/>
</dbReference>
<name>A0A6G1FY97_9PEZI</name>
<dbReference type="RefSeq" id="XP_033532369.1">
    <property type="nucleotide sequence ID" value="XM_033676567.1"/>
</dbReference>
<dbReference type="PANTHER" id="PTHR39611:SF2">
    <property type="entry name" value="HYDROXYPROLINE-RICH GLYCOPROTEIN DZ-HRGP"/>
    <property type="match status" value="1"/>
</dbReference>
<reference evidence="3 5" key="1">
    <citation type="submission" date="2020-01" db="EMBL/GenBank/DDBJ databases">
        <authorList>
            <consortium name="DOE Joint Genome Institute"/>
            <person name="Haridas S."/>
            <person name="Albert R."/>
            <person name="Binder M."/>
            <person name="Bloem J."/>
            <person name="Labutti K."/>
            <person name="Salamov A."/>
            <person name="Andreopoulos B."/>
            <person name="Baker S.E."/>
            <person name="Barry K."/>
            <person name="Bills G."/>
            <person name="Bluhm B.H."/>
            <person name="Cannon C."/>
            <person name="Castanera R."/>
            <person name="Culley D.E."/>
            <person name="Daum C."/>
            <person name="Ezra D."/>
            <person name="Gonzalez J.B."/>
            <person name="Henrissat B."/>
            <person name="Kuo A."/>
            <person name="Liang C."/>
            <person name="Lipzen A."/>
            <person name="Lutzoni F."/>
            <person name="Magnuson J."/>
            <person name="Mondo S."/>
            <person name="Nolan M."/>
            <person name="Ohm R."/>
            <person name="Pangilinan J."/>
            <person name="Park H.-J."/>
            <person name="Ramirez L."/>
            <person name="Alfaro M."/>
            <person name="Sun H."/>
            <person name="Tritt A."/>
            <person name="Yoshinaga Y."/>
            <person name="Zwiers L.-H."/>
            <person name="Turgeon B.G."/>
            <person name="Goodwin S.B."/>
            <person name="Spatafora J.W."/>
            <person name="Crous P.W."/>
            <person name="Grigoriev I.V."/>
        </authorList>
    </citation>
    <scope>NUCLEOTIDE SEQUENCE</scope>
    <source>
        <strain evidence="3 5">CBS 781.70</strain>
    </source>
</reference>
<evidence type="ECO:0000313" key="5">
    <source>
        <dbReference type="RefSeq" id="XP_033532369.1"/>
    </source>
</evidence>
<protein>
    <recommendedName>
        <fullName evidence="2">DUF7514 domain-containing protein</fullName>
    </recommendedName>
</protein>
<feature type="compositionally biased region" description="Basic and acidic residues" evidence="1">
    <location>
        <begin position="15"/>
        <end position="25"/>
    </location>
</feature>
<gene>
    <name evidence="3 5" type="ORF">P152DRAFT_400359</name>
</gene>
<dbReference type="Proteomes" id="UP000504638">
    <property type="component" value="Unplaced"/>
</dbReference>
<feature type="region of interest" description="Disordered" evidence="1">
    <location>
        <begin position="201"/>
        <end position="238"/>
    </location>
</feature>
<reference evidence="5" key="2">
    <citation type="submission" date="2020-04" db="EMBL/GenBank/DDBJ databases">
        <authorList>
            <consortium name="NCBI Genome Project"/>
        </authorList>
    </citation>
    <scope>NUCLEOTIDE SEQUENCE</scope>
    <source>
        <strain evidence="5">CBS 781.70</strain>
    </source>
</reference>
<evidence type="ECO:0000313" key="4">
    <source>
        <dbReference type="Proteomes" id="UP000504638"/>
    </source>
</evidence>
<dbReference type="OrthoDB" id="5420895at2759"/>
<dbReference type="GeneID" id="54417137"/>